<accession>A0A1V8T5D7</accession>
<dbReference type="EMBL" id="NAJO01000016">
    <property type="protein sequence ID" value="OQO06471.1"/>
    <property type="molecule type" value="Genomic_DNA"/>
</dbReference>
<dbReference type="InParanoid" id="A0A1V8T5D7"/>
<dbReference type="AlphaFoldDB" id="A0A1V8T5D7"/>
<organism evidence="1 2">
    <name type="scientific">Cryoendolithus antarcticus</name>
    <dbReference type="NCBI Taxonomy" id="1507870"/>
    <lineage>
        <taxon>Eukaryota</taxon>
        <taxon>Fungi</taxon>
        <taxon>Dikarya</taxon>
        <taxon>Ascomycota</taxon>
        <taxon>Pezizomycotina</taxon>
        <taxon>Dothideomycetes</taxon>
        <taxon>Dothideomycetidae</taxon>
        <taxon>Cladosporiales</taxon>
        <taxon>Cladosporiaceae</taxon>
        <taxon>Cryoendolithus</taxon>
    </lineage>
</organism>
<evidence type="ECO:0000313" key="1">
    <source>
        <dbReference type="EMBL" id="OQO06471.1"/>
    </source>
</evidence>
<name>A0A1V8T5D7_9PEZI</name>
<proteinExistence type="predicted"/>
<comment type="caution">
    <text evidence="1">The sequence shown here is derived from an EMBL/GenBank/DDBJ whole genome shotgun (WGS) entry which is preliminary data.</text>
</comment>
<keyword evidence="2" id="KW-1185">Reference proteome</keyword>
<gene>
    <name evidence="1" type="ORF">B0A48_08254</name>
</gene>
<evidence type="ECO:0000313" key="2">
    <source>
        <dbReference type="Proteomes" id="UP000192596"/>
    </source>
</evidence>
<dbReference type="Proteomes" id="UP000192596">
    <property type="component" value="Unassembled WGS sequence"/>
</dbReference>
<protein>
    <submittedName>
        <fullName evidence="1">Uncharacterized protein</fullName>
    </submittedName>
</protein>
<sequence length="305" mass="33654">MSALVGETMSLISVRIDSGKAIDDCCWLTDADGYILNNVDGHSIAQSLERVQARLTASDPGRPTVFAINAHMSEDVSRIVDDTVEGLYRQAYRTFHTTFGREARGKLQQPMAEREVVCLTGLAERMLVSAWLRSGDTVLASRVQPLPSTTQQWVPVLPSSARCPGSGPQAQVAHQGIDVVFPWMHEPPEAFLSSVLGFQDWNIYVMEPFVSRPILSTLRLRDVTEEGSSTRRFAVLASSAQMLHSMRTSYRKSVVGPVLDIDRDADAYLLAVVLSCVTAIRDSVCNYRRTSDSRLQEVVGLIDHG</sequence>
<reference evidence="2" key="1">
    <citation type="submission" date="2017-03" db="EMBL/GenBank/DDBJ databases">
        <title>Genomes of endolithic fungi from Antarctica.</title>
        <authorList>
            <person name="Coleine C."/>
            <person name="Masonjones S."/>
            <person name="Stajich J.E."/>
        </authorList>
    </citation>
    <scope>NUCLEOTIDE SEQUENCE [LARGE SCALE GENOMIC DNA]</scope>
    <source>
        <strain evidence="2">CCFEE 5527</strain>
    </source>
</reference>